<dbReference type="PANTHER" id="PTHR43739:SF5">
    <property type="entry name" value="EXO-ALPHA-SIALIDASE"/>
    <property type="match status" value="1"/>
</dbReference>
<dbReference type="SUPFAM" id="SSF110296">
    <property type="entry name" value="Oligoxyloglucan reducing end-specific cellobiohydrolase"/>
    <property type="match status" value="1"/>
</dbReference>
<dbReference type="GO" id="GO:0010411">
    <property type="term" value="P:xyloglucan metabolic process"/>
    <property type="evidence" value="ECO:0007669"/>
    <property type="project" value="TreeGrafter"/>
</dbReference>
<dbReference type="Proteomes" id="UP000548476">
    <property type="component" value="Unassembled WGS sequence"/>
</dbReference>
<dbReference type="EMBL" id="JACHGT010000005">
    <property type="protein sequence ID" value="MBB6034580.1"/>
    <property type="molecule type" value="Genomic_DNA"/>
</dbReference>
<dbReference type="AlphaFoldDB" id="A0A841FRK0"/>
<dbReference type="InterPro" id="IPR015943">
    <property type="entry name" value="WD40/YVTN_repeat-like_dom_sf"/>
</dbReference>
<protein>
    <submittedName>
        <fullName evidence="1">Photosystem II stability/assembly factor-like uncharacterized protein</fullName>
    </submittedName>
</protein>
<keyword evidence="2" id="KW-1185">Reference proteome</keyword>
<sequence>MTYLLAIGTGKGLFLATSSDRENWEVSNPIFAVSGVYAVGIDTRRSTPRLLVSADSAHYGPSVYLSDDLGKNWDESHDSAPIAFPADTDASFKRAWQFAFGPEEDVVYAGSEPWALWRSEDRGRTYELNRPLWEHADKPDWNEGAGGPAIHTIVPHPTDPASMLIAMSTGGVYSTTDRGASWTASNTGIKAEFMPEGQQFPDHGQCIHKVSRDSQVAERVFLQNHGGVYRSDDGGATWNDIAGGLPTDFGFSILAHPGRANVAYNAPVAFSDNRFPVDGTLRVHRTEDGGASWTAHDVLDEPYYGIVLRDALCTDAAERPGIYVGTRVGDVFVSTDDGDSYRQVVGHLPDVLCVRAAEV</sequence>
<evidence type="ECO:0000313" key="1">
    <source>
        <dbReference type="EMBL" id="MBB6034580.1"/>
    </source>
</evidence>
<comment type="caution">
    <text evidence="1">The sequence shown here is derived from an EMBL/GenBank/DDBJ whole genome shotgun (WGS) entry which is preliminary data.</text>
</comment>
<dbReference type="RefSeq" id="WP_184787465.1">
    <property type="nucleotide sequence ID" value="NZ_BONT01000110.1"/>
</dbReference>
<organism evidence="1 2">
    <name type="scientific">Phytomonospora endophytica</name>
    <dbReference type="NCBI Taxonomy" id="714109"/>
    <lineage>
        <taxon>Bacteria</taxon>
        <taxon>Bacillati</taxon>
        <taxon>Actinomycetota</taxon>
        <taxon>Actinomycetes</taxon>
        <taxon>Micromonosporales</taxon>
        <taxon>Micromonosporaceae</taxon>
        <taxon>Phytomonospora</taxon>
    </lineage>
</organism>
<reference evidence="1 2" key="1">
    <citation type="submission" date="2020-08" db="EMBL/GenBank/DDBJ databases">
        <title>Genomic Encyclopedia of Type Strains, Phase IV (KMG-IV): sequencing the most valuable type-strain genomes for metagenomic binning, comparative biology and taxonomic classification.</title>
        <authorList>
            <person name="Goeker M."/>
        </authorList>
    </citation>
    <scope>NUCLEOTIDE SEQUENCE [LARGE SCALE GENOMIC DNA]</scope>
    <source>
        <strain evidence="1 2">YIM 65646</strain>
    </source>
</reference>
<accession>A0A841FRK0</accession>
<gene>
    <name evidence="1" type="ORF">HNR73_002434</name>
</gene>
<dbReference type="PANTHER" id="PTHR43739">
    <property type="entry name" value="XYLOGLUCANASE (EUROFUNG)"/>
    <property type="match status" value="1"/>
</dbReference>
<dbReference type="Gene3D" id="2.130.10.10">
    <property type="entry name" value="YVTN repeat-like/Quinoprotein amine dehydrogenase"/>
    <property type="match status" value="1"/>
</dbReference>
<dbReference type="InterPro" id="IPR052025">
    <property type="entry name" value="Xyloglucanase_GH74"/>
</dbReference>
<name>A0A841FRK0_9ACTN</name>
<evidence type="ECO:0000313" key="2">
    <source>
        <dbReference type="Proteomes" id="UP000548476"/>
    </source>
</evidence>
<proteinExistence type="predicted"/>
<dbReference type="CDD" id="cd15482">
    <property type="entry name" value="Sialidase_non-viral"/>
    <property type="match status" value="1"/>
</dbReference>